<reference evidence="1" key="2">
    <citation type="journal article" date="2016" name="Mol. Ecol.">
        <title>Population genomics of the filarial nematode parasite Wuchereria bancrofti from mosquitoes.</title>
        <authorList>
            <person name="Small S.T."/>
            <person name="Reimer L.J."/>
            <person name="Tisch D.J."/>
            <person name="King C.L."/>
            <person name="Christensen B.M."/>
            <person name="Siba P.M."/>
            <person name="Kazura J.W."/>
            <person name="Serre D."/>
            <person name="Zimmerman P.A."/>
        </authorList>
    </citation>
    <scope>NUCLEOTIDE SEQUENCE</scope>
    <source>
        <strain evidence="1">pt0022</strain>
    </source>
</reference>
<dbReference type="AlphaFoldDB" id="A0AAF5Q6N1"/>
<accession>A0AAF5Q6N1</accession>
<name>A0AAF5Q6N1_WUCBA</name>
<proteinExistence type="predicted"/>
<evidence type="ECO:0000313" key="1">
    <source>
        <dbReference type="Proteomes" id="UP000093561"/>
    </source>
</evidence>
<organism evidence="1 2">
    <name type="scientific">Wuchereria bancrofti</name>
    <dbReference type="NCBI Taxonomy" id="6293"/>
    <lineage>
        <taxon>Eukaryota</taxon>
        <taxon>Metazoa</taxon>
        <taxon>Ecdysozoa</taxon>
        <taxon>Nematoda</taxon>
        <taxon>Chromadorea</taxon>
        <taxon>Rhabditida</taxon>
        <taxon>Spirurina</taxon>
        <taxon>Spiruromorpha</taxon>
        <taxon>Filarioidea</taxon>
        <taxon>Onchocercidae</taxon>
        <taxon>Wuchereria</taxon>
    </lineage>
</organism>
<dbReference type="WBParaSite" id="mrna-Wban_10851">
    <property type="protein sequence ID" value="mrna-Wban_10851"/>
    <property type="gene ID" value="Wban_10851"/>
</dbReference>
<reference evidence="1" key="1">
    <citation type="submission" date="2015-03" db="EMBL/GenBank/DDBJ databases">
        <title>Wuchereria bancrofti Genome Sequencing Papua New Guinea Strain.</title>
        <authorList>
            <person name="Small S.T."/>
            <person name="Serre D."/>
            <person name="Zimmerman P.A."/>
        </authorList>
    </citation>
    <scope>NUCLEOTIDE SEQUENCE [LARGE SCALE GENOMIC DNA]</scope>
    <source>
        <strain evidence="1">pt0022</strain>
    </source>
</reference>
<evidence type="ECO:0000313" key="2">
    <source>
        <dbReference type="WBParaSite" id="mrna-Wban_10851"/>
    </source>
</evidence>
<dbReference type="Proteomes" id="UP000093561">
    <property type="component" value="Unassembled WGS sequence"/>
</dbReference>
<reference evidence="2" key="3">
    <citation type="submission" date="2024-02" db="UniProtKB">
        <authorList>
            <consortium name="WormBaseParasite"/>
        </authorList>
    </citation>
    <scope>IDENTIFICATION</scope>
    <source>
        <strain evidence="2">pt0022</strain>
    </source>
</reference>
<sequence>MIFQLLMIIKTFDNFIISHAYNLKNNLIDGQVRLSQPAQLRGMHPDSIRGMIYNVSFIADHFRAMKKDDQVSEDWVLHVNALYDNRPPITINPAIKPPSGDTLELFVNSS</sequence>
<protein>
    <submittedName>
        <fullName evidence="2">Uncharacterized protein</fullName>
    </submittedName>
</protein>